<feature type="signal peptide" evidence="3">
    <location>
        <begin position="1"/>
        <end position="24"/>
    </location>
</feature>
<feature type="domain" description="N-acetylmuramoyl-L-alanine amidase" evidence="4">
    <location>
        <begin position="80"/>
        <end position="220"/>
    </location>
</feature>
<evidence type="ECO:0000256" key="1">
    <source>
        <dbReference type="ARBA" id="ARBA00007553"/>
    </source>
</evidence>
<keyword evidence="3" id="KW-0732">Signal</keyword>
<organism evidence="6">
    <name type="scientific">Ruditapes philippinarum</name>
    <name type="common">Japanese carpet shell</name>
    <name type="synonym">Venerupis philippinarum</name>
    <dbReference type="NCBI Taxonomy" id="129788"/>
    <lineage>
        <taxon>Eukaryota</taxon>
        <taxon>Metazoa</taxon>
        <taxon>Spiralia</taxon>
        <taxon>Lophotrochozoa</taxon>
        <taxon>Mollusca</taxon>
        <taxon>Bivalvia</taxon>
        <taxon>Autobranchia</taxon>
        <taxon>Heteroconchia</taxon>
        <taxon>Euheterodonta</taxon>
        <taxon>Imparidentia</taxon>
        <taxon>Neoheterodontei</taxon>
        <taxon>Venerida</taxon>
        <taxon>Veneroidea</taxon>
        <taxon>Veneridae</taxon>
        <taxon>Ruditapes</taxon>
    </lineage>
</organism>
<dbReference type="SMART" id="SM00701">
    <property type="entry name" value="PGRP"/>
    <property type="match status" value="1"/>
</dbReference>
<dbReference type="InterPro" id="IPR015510">
    <property type="entry name" value="PGRP"/>
</dbReference>
<dbReference type="Gene3D" id="3.40.80.10">
    <property type="entry name" value="Peptidoglycan recognition protein-like"/>
    <property type="match status" value="1"/>
</dbReference>
<accession>A0A482B121</accession>
<dbReference type="GO" id="GO:0008745">
    <property type="term" value="F:N-acetylmuramoyl-L-alanine amidase activity"/>
    <property type="evidence" value="ECO:0007669"/>
    <property type="project" value="InterPro"/>
</dbReference>
<keyword evidence="2" id="KW-0391">Immunity</keyword>
<dbReference type="PANTHER" id="PTHR11022">
    <property type="entry name" value="PEPTIDOGLYCAN RECOGNITION PROTEIN"/>
    <property type="match status" value="1"/>
</dbReference>
<sequence length="249" mass="27200">MTMAVNIIICSAVILGVVLRAVLGSDVPCTSASGTCQEDNIHCSGSYVSGLCSGHASRRCCMPSGSGGCSNVNIISRSQWGARNPKHVTAMHVPVHEFFIHHTESPSCSSQSECSARVRGIQNYHMDSRGWSDIGYNFLIGEDGKAYEGRAWDRIGAHTYGWNDVAIAFSIMGDYSNKLPNDAALHAVKAMIECGIQLGQITPDYKMYGHRDVRNTECPGDSLYSLINTWDHFDANVPIKPTPRPYRPT</sequence>
<dbReference type="CDD" id="cd06583">
    <property type="entry name" value="PGRP"/>
    <property type="match status" value="1"/>
</dbReference>
<dbReference type="AlphaFoldDB" id="A0A482B121"/>
<dbReference type="FunFam" id="3.40.80.10:FF:000001">
    <property type="entry name" value="Peptidoglycan recognition protein 1"/>
    <property type="match status" value="1"/>
</dbReference>
<dbReference type="PANTHER" id="PTHR11022:SF41">
    <property type="entry name" value="PEPTIDOGLYCAN-RECOGNITION PROTEIN LC-RELATED"/>
    <property type="match status" value="1"/>
</dbReference>
<dbReference type="GO" id="GO:0008270">
    <property type="term" value="F:zinc ion binding"/>
    <property type="evidence" value="ECO:0007669"/>
    <property type="project" value="InterPro"/>
</dbReference>
<evidence type="ECO:0000259" key="5">
    <source>
        <dbReference type="SMART" id="SM00701"/>
    </source>
</evidence>
<dbReference type="GO" id="GO:0002376">
    <property type="term" value="P:immune system process"/>
    <property type="evidence" value="ECO:0007669"/>
    <property type="project" value="UniProtKB-KW"/>
</dbReference>
<comment type="similarity">
    <text evidence="1">Belongs to the N-acetylmuramoyl-L-alanine amidase 2 family.</text>
</comment>
<dbReference type="SMART" id="SM00644">
    <property type="entry name" value="Ami_2"/>
    <property type="match status" value="1"/>
</dbReference>
<evidence type="ECO:0000256" key="2">
    <source>
        <dbReference type="ARBA" id="ARBA00022859"/>
    </source>
</evidence>
<dbReference type="InterPro" id="IPR036505">
    <property type="entry name" value="Amidase/PGRP_sf"/>
</dbReference>
<feature type="domain" description="Peptidoglycan recognition protein family" evidence="5">
    <location>
        <begin position="72"/>
        <end position="214"/>
    </location>
</feature>
<dbReference type="GO" id="GO:0009253">
    <property type="term" value="P:peptidoglycan catabolic process"/>
    <property type="evidence" value="ECO:0007669"/>
    <property type="project" value="InterPro"/>
</dbReference>
<proteinExistence type="evidence at transcript level"/>
<name>A0A482B121_RUDPH</name>
<dbReference type="Pfam" id="PF01510">
    <property type="entry name" value="Amidase_2"/>
    <property type="match status" value="1"/>
</dbReference>
<reference evidence="6" key="1">
    <citation type="submission" date="2018-07" db="EMBL/GenBank/DDBJ databases">
        <authorList>
            <person name="Yang D."/>
        </authorList>
    </citation>
    <scope>NUCLEOTIDE SEQUENCE</scope>
</reference>
<dbReference type="SUPFAM" id="SSF55846">
    <property type="entry name" value="N-acetylmuramoyl-L-alanine amidase-like"/>
    <property type="match status" value="1"/>
</dbReference>
<protein>
    <submittedName>
        <fullName evidence="6">PGRP</fullName>
    </submittedName>
</protein>
<dbReference type="InterPro" id="IPR002502">
    <property type="entry name" value="Amidase_domain"/>
</dbReference>
<evidence type="ECO:0000259" key="4">
    <source>
        <dbReference type="SMART" id="SM00644"/>
    </source>
</evidence>
<dbReference type="EMBL" id="MH559337">
    <property type="protein sequence ID" value="QBL56989.1"/>
    <property type="molecule type" value="mRNA"/>
</dbReference>
<evidence type="ECO:0000313" key="6">
    <source>
        <dbReference type="EMBL" id="QBL56989.1"/>
    </source>
</evidence>
<dbReference type="InterPro" id="IPR006619">
    <property type="entry name" value="PGRP_domain_met/bac"/>
</dbReference>
<evidence type="ECO:0000256" key="3">
    <source>
        <dbReference type="SAM" id="SignalP"/>
    </source>
</evidence>
<feature type="chain" id="PRO_5019794792" evidence="3">
    <location>
        <begin position="25"/>
        <end position="249"/>
    </location>
</feature>